<proteinExistence type="predicted"/>
<keyword evidence="9 16" id="KW-1133">Transmembrane helix</keyword>
<dbReference type="GO" id="GO:0050852">
    <property type="term" value="P:T cell receptor signaling pathway"/>
    <property type="evidence" value="ECO:0007669"/>
    <property type="project" value="TreeGrafter"/>
</dbReference>
<evidence type="ECO:0000256" key="2">
    <source>
        <dbReference type="ARBA" id="ARBA00004251"/>
    </source>
</evidence>
<accession>A0A8D0HDW2</accession>
<evidence type="ECO:0000256" key="7">
    <source>
        <dbReference type="ARBA" id="ARBA00022729"/>
    </source>
</evidence>
<evidence type="ECO:0000256" key="9">
    <source>
        <dbReference type="ARBA" id="ARBA00022989"/>
    </source>
</evidence>
<dbReference type="InterPro" id="IPR040216">
    <property type="entry name" value="CTLA4/CD28"/>
</dbReference>
<evidence type="ECO:0000256" key="12">
    <source>
        <dbReference type="ARBA" id="ARBA00023157"/>
    </source>
</evidence>
<evidence type="ECO:0000256" key="6">
    <source>
        <dbReference type="ARBA" id="ARBA00022692"/>
    </source>
</evidence>
<dbReference type="GO" id="GO:0050853">
    <property type="term" value="P:B cell receptor signaling pathway"/>
    <property type="evidence" value="ECO:0007669"/>
    <property type="project" value="Ensembl"/>
</dbReference>
<dbReference type="InterPro" id="IPR013106">
    <property type="entry name" value="Ig_V-set"/>
</dbReference>
<keyword evidence="8" id="KW-0391">Immunity</keyword>
<keyword evidence="10" id="KW-1064">Adaptive immunity</keyword>
<reference evidence="19" key="2">
    <citation type="submission" date="2025-09" db="UniProtKB">
        <authorList>
            <consortium name="Ensembl"/>
        </authorList>
    </citation>
    <scope>IDENTIFICATION</scope>
</reference>
<evidence type="ECO:0000256" key="8">
    <source>
        <dbReference type="ARBA" id="ARBA00022859"/>
    </source>
</evidence>
<dbReference type="Pfam" id="PF07686">
    <property type="entry name" value="V-set"/>
    <property type="match status" value="1"/>
</dbReference>
<dbReference type="GO" id="GO:0098636">
    <property type="term" value="C:protein complex involved in cell adhesion"/>
    <property type="evidence" value="ECO:0007669"/>
    <property type="project" value="Ensembl"/>
</dbReference>
<keyword evidence="4" id="KW-1003">Cell membrane</keyword>
<dbReference type="InterPro" id="IPR008096">
    <property type="entry name" value="CTLA4"/>
</dbReference>
<dbReference type="PRINTS" id="PR01720">
    <property type="entry name" value="CTLANTIGEN4"/>
</dbReference>
<comment type="function">
    <text evidence="1">Inhibitory receptor acting as a major negative regulator of T-cell responses. The affinity of CTLA4 for its natural B7 family ligands, CD80 and CD86, is considerably stronger than the affinity of their cognate stimulatory coreceptor CD28.</text>
</comment>
<dbReference type="GO" id="GO:0006974">
    <property type="term" value="P:DNA damage response"/>
    <property type="evidence" value="ECO:0007669"/>
    <property type="project" value="Ensembl"/>
</dbReference>
<dbReference type="GO" id="GO:0009897">
    <property type="term" value="C:external side of plasma membrane"/>
    <property type="evidence" value="ECO:0007669"/>
    <property type="project" value="Ensembl"/>
</dbReference>
<protein>
    <recommendedName>
        <fullName evidence="3">Cytotoxic T-lymphocyte protein 4</fullName>
    </recommendedName>
    <alternativeName>
        <fullName evidence="15">Cytotoxic T-lymphocyte-associated antigen 4</fullName>
    </alternativeName>
</protein>
<evidence type="ECO:0000313" key="19">
    <source>
        <dbReference type="Ensembl" id="ENSSPUP00000017901.1"/>
    </source>
</evidence>
<keyword evidence="7 17" id="KW-0732">Signal</keyword>
<evidence type="ECO:0000256" key="17">
    <source>
        <dbReference type="SAM" id="SignalP"/>
    </source>
</evidence>
<dbReference type="Gene3D" id="2.60.40.10">
    <property type="entry name" value="Immunoglobulins"/>
    <property type="match status" value="1"/>
</dbReference>
<dbReference type="GO" id="GO:0045334">
    <property type="term" value="C:clathrin-coated endocytic vesicle"/>
    <property type="evidence" value="ECO:0007669"/>
    <property type="project" value="Ensembl"/>
</dbReference>
<keyword evidence="11 16" id="KW-0472">Membrane</keyword>
<evidence type="ECO:0000256" key="10">
    <source>
        <dbReference type="ARBA" id="ARBA00023130"/>
    </source>
</evidence>
<dbReference type="InterPro" id="IPR036179">
    <property type="entry name" value="Ig-like_dom_sf"/>
</dbReference>
<evidence type="ECO:0000256" key="4">
    <source>
        <dbReference type="ARBA" id="ARBA00022475"/>
    </source>
</evidence>
<dbReference type="GeneTree" id="ENSGT00530000063873"/>
<keyword evidence="14" id="KW-0393">Immunoglobulin domain</keyword>
<dbReference type="GO" id="GO:0030889">
    <property type="term" value="P:negative regulation of B cell proliferation"/>
    <property type="evidence" value="ECO:0007669"/>
    <property type="project" value="Ensembl"/>
</dbReference>
<dbReference type="GO" id="GO:0045590">
    <property type="term" value="P:negative regulation of regulatory T cell differentiation"/>
    <property type="evidence" value="ECO:0007669"/>
    <property type="project" value="Ensembl"/>
</dbReference>
<dbReference type="AlphaFoldDB" id="A0A8D0HDW2"/>
<dbReference type="PANTHER" id="PTHR11494">
    <property type="entry name" value="CYTOTOXIC T-LYMPHOCYTE PROTEIN"/>
    <property type="match status" value="1"/>
</dbReference>
<gene>
    <name evidence="19" type="primary">CTLA4</name>
</gene>
<evidence type="ECO:0000256" key="3">
    <source>
        <dbReference type="ARBA" id="ARBA00016331"/>
    </source>
</evidence>
<feature type="transmembrane region" description="Helical" evidence="16">
    <location>
        <begin position="146"/>
        <end position="170"/>
    </location>
</feature>
<evidence type="ECO:0000256" key="11">
    <source>
        <dbReference type="ARBA" id="ARBA00023136"/>
    </source>
</evidence>
<dbReference type="GO" id="GO:0002250">
    <property type="term" value="P:adaptive immune response"/>
    <property type="evidence" value="ECO:0007669"/>
    <property type="project" value="UniProtKB-KW"/>
</dbReference>
<feature type="domain" description="Immunoglobulin V-set" evidence="18">
    <location>
        <begin position="26"/>
        <end position="136"/>
    </location>
</feature>
<name>A0A8D0HDW2_SPHPU</name>
<evidence type="ECO:0000256" key="13">
    <source>
        <dbReference type="ARBA" id="ARBA00023180"/>
    </source>
</evidence>
<evidence type="ECO:0000256" key="15">
    <source>
        <dbReference type="ARBA" id="ARBA00032097"/>
    </source>
</evidence>
<dbReference type="SUPFAM" id="SSF48726">
    <property type="entry name" value="Immunoglobulin"/>
    <property type="match status" value="1"/>
</dbReference>
<dbReference type="GO" id="GO:0048471">
    <property type="term" value="C:perinuclear region of cytoplasm"/>
    <property type="evidence" value="ECO:0007669"/>
    <property type="project" value="Ensembl"/>
</dbReference>
<dbReference type="OMA" id="QMVEVCA"/>
<evidence type="ECO:0000313" key="20">
    <source>
        <dbReference type="Proteomes" id="UP000694392"/>
    </source>
</evidence>
<keyword evidence="6 16" id="KW-0812">Transmembrane</keyword>
<dbReference type="InterPro" id="IPR013783">
    <property type="entry name" value="Ig-like_fold"/>
</dbReference>
<evidence type="ECO:0000256" key="5">
    <source>
        <dbReference type="ARBA" id="ARBA00022553"/>
    </source>
</evidence>
<dbReference type="Ensembl" id="ENSSPUT00000019064.1">
    <property type="protein sequence ID" value="ENSSPUP00000017901.1"/>
    <property type="gene ID" value="ENSSPUG00000013826.1"/>
</dbReference>
<evidence type="ECO:0000256" key="14">
    <source>
        <dbReference type="ARBA" id="ARBA00023319"/>
    </source>
</evidence>
<sequence length="207" mass="23319">MLTVLIIIDLFGTATGFTKVMEVTQPAAAIANRQGIVNLVCEYKYPGNAKEIRVALLKHMDNQDTEICASTFTPEYEMDSKKDIIQCHVRPSYSNVTFTLSGLQATDSGLYICKMERMYPAPYYMDMGNGTQLYVTDPEPCPDMDLYVWILGAVALGLFIYSILLTAVLVCKMIRKRSYLTPGLYVKMTAEELEAEKKVKPYHIIIN</sequence>
<keyword evidence="12" id="KW-1015">Disulfide bond</keyword>
<dbReference type="Proteomes" id="UP000694392">
    <property type="component" value="Unplaced"/>
</dbReference>
<evidence type="ECO:0000256" key="1">
    <source>
        <dbReference type="ARBA" id="ARBA00002230"/>
    </source>
</evidence>
<reference evidence="19" key="1">
    <citation type="submission" date="2025-08" db="UniProtKB">
        <authorList>
            <consortium name="Ensembl"/>
        </authorList>
    </citation>
    <scope>IDENTIFICATION</scope>
</reference>
<dbReference type="GO" id="GO:0042129">
    <property type="term" value="P:regulation of T cell proliferation"/>
    <property type="evidence" value="ECO:0007669"/>
    <property type="project" value="InterPro"/>
</dbReference>
<comment type="subcellular location">
    <subcellularLocation>
        <location evidence="2">Cell membrane</location>
        <topology evidence="2">Single-pass type I membrane protein</topology>
    </subcellularLocation>
</comment>
<dbReference type="PANTHER" id="PTHR11494:SF8">
    <property type="entry name" value="CYTOTOXIC T-LYMPHOCYTE PROTEIN 4"/>
    <property type="match status" value="1"/>
</dbReference>
<dbReference type="GO" id="GO:0005794">
    <property type="term" value="C:Golgi apparatus"/>
    <property type="evidence" value="ECO:0007669"/>
    <property type="project" value="Ensembl"/>
</dbReference>
<keyword evidence="5" id="KW-0597">Phosphoprotein</keyword>
<evidence type="ECO:0000259" key="18">
    <source>
        <dbReference type="Pfam" id="PF07686"/>
    </source>
</evidence>
<feature type="signal peptide" evidence="17">
    <location>
        <begin position="1"/>
        <end position="16"/>
    </location>
</feature>
<evidence type="ECO:0000256" key="16">
    <source>
        <dbReference type="SAM" id="Phobius"/>
    </source>
</evidence>
<feature type="chain" id="PRO_5034979630" description="Cytotoxic T-lymphocyte protein 4" evidence="17">
    <location>
        <begin position="17"/>
        <end position="207"/>
    </location>
</feature>
<keyword evidence="20" id="KW-1185">Reference proteome</keyword>
<organism evidence="19 20">
    <name type="scientific">Sphenodon punctatus</name>
    <name type="common">Tuatara</name>
    <name type="synonym">Hatteria punctata</name>
    <dbReference type="NCBI Taxonomy" id="8508"/>
    <lineage>
        <taxon>Eukaryota</taxon>
        <taxon>Metazoa</taxon>
        <taxon>Chordata</taxon>
        <taxon>Craniata</taxon>
        <taxon>Vertebrata</taxon>
        <taxon>Euteleostomi</taxon>
        <taxon>Lepidosauria</taxon>
        <taxon>Sphenodontia</taxon>
        <taxon>Sphenodontidae</taxon>
        <taxon>Sphenodon</taxon>
    </lineage>
</organism>
<keyword evidence="13" id="KW-0325">Glycoprotein</keyword>
<dbReference type="GO" id="GO:0043065">
    <property type="term" value="P:positive regulation of apoptotic process"/>
    <property type="evidence" value="ECO:0007669"/>
    <property type="project" value="Ensembl"/>
</dbReference>